<sequence>MSTQSVTDGAWHHVVLTSTATAQTLYLDGAKVGSLTGTVQARDGHYAYVGAGWGNEGWMGVPAGTHYFEGAIDDVAVYHHALDPATIAEHFSARHATGMMNKVVLPSGRTHATAEYDSASGRLTSTTDENGGVWRVSHEAFSSGSAAYAHAVGTSTPAAYWRLNERSGAVVRSETGDATDGSYQGGVDLGLPGAFADGDDTAAGFGPGAYAEIPGDVLRRGTDLAVELWFRTSEPGVLVGDQGAPLGGATTSTGGWTPLLYVGTDNKLHGKFYTVPALTTTPLASVSTVTDGEWHHAVVSASGDVQTLYLDGIKQGTLNATLNHQANKYTYIGGGFAKGWPSTPGDVSFFPGQIDEVAVYDRPLDAAAVASHFRARTGLVRGNGFQYRGTVVADGPSAYWRFDESTGTTARSAVADGHASGTYNGVTLGAAGIFGRGDNPSVYFGGSGSVAVPGESLAGRTSLAMELWFRTKKANAVLLGSPSARSRRTGGRCSASTRPESCGAAS</sequence>
<dbReference type="Pfam" id="PF13385">
    <property type="entry name" value="Laminin_G_3"/>
    <property type="match status" value="2"/>
</dbReference>
<dbReference type="EMBL" id="ASHX02000001">
    <property type="protein sequence ID" value="OEJ94261.1"/>
    <property type="molecule type" value="Genomic_DNA"/>
</dbReference>
<keyword evidence="3" id="KW-1185">Reference proteome</keyword>
<dbReference type="STRING" id="1306406.J116_007055"/>
<evidence type="ECO:0000313" key="3">
    <source>
        <dbReference type="Proteomes" id="UP000095329"/>
    </source>
</evidence>
<dbReference type="OrthoDB" id="4981820at2"/>
<evidence type="ECO:0000256" key="1">
    <source>
        <dbReference type="SAM" id="MobiDB-lite"/>
    </source>
</evidence>
<dbReference type="Proteomes" id="UP000095329">
    <property type="component" value="Unassembled WGS sequence"/>
</dbReference>
<dbReference type="AlphaFoldDB" id="A0A1D3DPL2"/>
<reference evidence="2 3" key="1">
    <citation type="journal article" date="2013" name="Genome Announc.">
        <title>Genome Sequence of Streptomyces violaceusniger Strain SPC6, a Halotolerant Streptomycete That Exhibits Rapid Growth and Development.</title>
        <authorList>
            <person name="Chen X."/>
            <person name="Zhang B."/>
            <person name="Zhang W."/>
            <person name="Wu X."/>
            <person name="Zhang M."/>
            <person name="Chen T."/>
            <person name="Liu G."/>
            <person name="Dyson P."/>
        </authorList>
    </citation>
    <scope>NUCLEOTIDE SEQUENCE [LARGE SCALE GENOMIC DNA]</scope>
    <source>
        <strain evidence="2 3">SPC6</strain>
    </source>
</reference>
<gene>
    <name evidence="2" type="ORF">J116_007055</name>
</gene>
<feature type="region of interest" description="Disordered" evidence="1">
    <location>
        <begin position="481"/>
        <end position="506"/>
    </location>
</feature>
<evidence type="ECO:0008006" key="4">
    <source>
        <dbReference type="Google" id="ProtNLM"/>
    </source>
</evidence>
<dbReference type="SUPFAM" id="SSF49899">
    <property type="entry name" value="Concanavalin A-like lectins/glucanases"/>
    <property type="match status" value="2"/>
</dbReference>
<dbReference type="Gene3D" id="2.60.120.200">
    <property type="match status" value="3"/>
</dbReference>
<protein>
    <recommendedName>
        <fullName evidence="4">LamG-like jellyroll fold domain-containing protein</fullName>
    </recommendedName>
</protein>
<comment type="caution">
    <text evidence="2">The sequence shown here is derived from an EMBL/GenBank/DDBJ whole genome shotgun (WGS) entry which is preliminary data.</text>
</comment>
<proteinExistence type="predicted"/>
<evidence type="ECO:0000313" key="2">
    <source>
        <dbReference type="EMBL" id="OEJ94261.1"/>
    </source>
</evidence>
<dbReference type="InterPro" id="IPR013320">
    <property type="entry name" value="ConA-like_dom_sf"/>
</dbReference>
<dbReference type="eggNOG" id="COG3209">
    <property type="taxonomic scope" value="Bacteria"/>
</dbReference>
<name>A0A1D3DPL2_9ACTN</name>
<organism evidence="2 3">
    <name type="scientific">Streptomyces thermolilacinus SPC6</name>
    <dbReference type="NCBI Taxonomy" id="1306406"/>
    <lineage>
        <taxon>Bacteria</taxon>
        <taxon>Bacillati</taxon>
        <taxon>Actinomycetota</taxon>
        <taxon>Actinomycetes</taxon>
        <taxon>Kitasatosporales</taxon>
        <taxon>Streptomycetaceae</taxon>
        <taxon>Streptomyces</taxon>
    </lineage>
</organism>
<accession>A0A1D3DPL2</accession>